<evidence type="ECO:0000313" key="17">
    <source>
        <dbReference type="Proteomes" id="UP000101521"/>
    </source>
</evidence>
<dbReference type="KEGG" id="vg:19737770"/>
<dbReference type="InterPro" id="IPR036291">
    <property type="entry name" value="NAD(P)-bd_dom_sf"/>
</dbReference>
<evidence type="ECO:0000256" key="9">
    <source>
        <dbReference type="ARBA" id="ARBA00038856"/>
    </source>
</evidence>
<evidence type="ECO:0000256" key="12">
    <source>
        <dbReference type="ARBA" id="ARBA00050090"/>
    </source>
</evidence>
<dbReference type="SUPFAM" id="SSF51735">
    <property type="entry name" value="NAD(P)-binding Rossmann-fold domains"/>
    <property type="match status" value="1"/>
</dbReference>
<keyword evidence="17" id="KW-1185">Reference proteome</keyword>
<keyword evidence="4" id="KW-0520">NAD</keyword>
<evidence type="ECO:0000256" key="5">
    <source>
        <dbReference type="ARBA" id="ARBA00023235"/>
    </source>
</evidence>
<gene>
    <name evidence="16" type="ORF">fep_046</name>
</gene>
<dbReference type="EC" id="1.1.1.145" evidence="10"/>
<comment type="catalytic activity">
    <reaction evidence="12">
        <text>a 3beta-hydroxy-Delta(5)-steroid + NAD(+) = a 3-oxo-Delta(5)-steroid + NADH + H(+)</text>
        <dbReference type="Rhea" id="RHEA:24076"/>
        <dbReference type="ChEBI" id="CHEBI:1722"/>
        <dbReference type="ChEBI" id="CHEBI:15378"/>
        <dbReference type="ChEBI" id="CHEBI:47907"/>
        <dbReference type="ChEBI" id="CHEBI:57540"/>
        <dbReference type="ChEBI" id="CHEBI:57945"/>
        <dbReference type="EC" id="1.1.1.145"/>
    </reaction>
</comment>
<dbReference type="Proteomes" id="UP000101521">
    <property type="component" value="Segment"/>
</dbReference>
<evidence type="ECO:0000256" key="2">
    <source>
        <dbReference type="ARBA" id="ARBA00009219"/>
    </source>
</evidence>
<dbReference type="GeneID" id="19737770"/>
<comment type="catalytic activity">
    <reaction evidence="8">
        <text>a 3-oxo-Delta(5)-steroid = a 3-oxo-Delta(4)-steroid</text>
        <dbReference type="Rhea" id="RHEA:14709"/>
        <dbReference type="ChEBI" id="CHEBI:47907"/>
        <dbReference type="ChEBI" id="CHEBI:47909"/>
        <dbReference type="EC" id="5.3.3.1"/>
    </reaction>
</comment>
<evidence type="ECO:0000256" key="13">
    <source>
        <dbReference type="ARBA" id="ARBA00060577"/>
    </source>
</evidence>
<evidence type="ECO:0000256" key="11">
    <source>
        <dbReference type="ARBA" id="ARBA00039803"/>
    </source>
</evidence>
<feature type="domain" description="3-beta hydroxysteroid dehydrogenase/isomerase" evidence="15">
    <location>
        <begin position="7"/>
        <end position="288"/>
    </location>
</feature>
<name>A0A068EE23_9POXV</name>
<dbReference type="Pfam" id="PF01073">
    <property type="entry name" value="3Beta_HSD"/>
    <property type="match status" value="1"/>
</dbReference>
<reference evidence="16 17" key="1">
    <citation type="journal article" date="2014" name="BMC Genomics">
        <title>The complete genome sequences of poxviruses isolated from a penguin and a pigeon in South Africa and comparison to other sequenced avipoxviruses.</title>
        <authorList>
            <person name="Offerman K."/>
            <person name="Carulei O."/>
            <person name="van der Walt A.P."/>
            <person name="Douglass N."/>
            <person name="Williamson A.L."/>
        </authorList>
    </citation>
    <scope>NUCLEOTIDE SEQUENCE [LARGE SCALE GENOMIC DNA]</scope>
    <source>
        <strain evidence="16">FeP2</strain>
    </source>
</reference>
<evidence type="ECO:0000256" key="7">
    <source>
        <dbReference type="ARBA" id="ARBA00023268"/>
    </source>
</evidence>
<evidence type="ECO:0000256" key="6">
    <source>
        <dbReference type="ARBA" id="ARBA00023250"/>
    </source>
</evidence>
<dbReference type="GO" id="GO:0003854">
    <property type="term" value="F:3-beta-hydroxy-Delta5-steroid dehydrogenase (NAD+) activity"/>
    <property type="evidence" value="ECO:0007669"/>
    <property type="project" value="UniProtKB-EC"/>
</dbReference>
<comment type="similarity">
    <text evidence="2 14">Belongs to the 3-beta-HSD family.</text>
</comment>
<dbReference type="PANTHER" id="PTHR10366">
    <property type="entry name" value="NAD DEPENDENT EPIMERASE/DEHYDRATASE"/>
    <property type="match status" value="1"/>
</dbReference>
<comment type="pathway">
    <text evidence="13">Steroid biosynthesis.</text>
</comment>
<evidence type="ECO:0000259" key="15">
    <source>
        <dbReference type="Pfam" id="PF01073"/>
    </source>
</evidence>
<evidence type="ECO:0000256" key="1">
    <source>
        <dbReference type="ARBA" id="ARBA00005202"/>
    </source>
</evidence>
<keyword evidence="7" id="KW-0511">Multifunctional enzyme</keyword>
<dbReference type="GO" id="GO:0004769">
    <property type="term" value="F:steroid Delta-isomerase activity"/>
    <property type="evidence" value="ECO:0007669"/>
    <property type="project" value="UniProtKB-EC"/>
</dbReference>
<evidence type="ECO:0000256" key="8">
    <source>
        <dbReference type="ARBA" id="ARBA00036501"/>
    </source>
</evidence>
<keyword evidence="6" id="KW-0755">Steroidogenesis</keyword>
<evidence type="ECO:0000256" key="14">
    <source>
        <dbReference type="RuleBase" id="RU004475"/>
    </source>
</evidence>
<accession>A0A068EE23</accession>
<dbReference type="RefSeq" id="YP_009046283.1">
    <property type="nucleotide sequence ID" value="NC_024447.1"/>
</dbReference>
<comment type="pathway">
    <text evidence="1">Lipid metabolism; steroid biosynthesis.</text>
</comment>
<dbReference type="EMBL" id="KJ801920">
    <property type="protein sequence ID" value="AID46559.1"/>
    <property type="molecule type" value="Genomic_DNA"/>
</dbReference>
<sequence>MRTLVYVVTGGCGFLGRHIVNNLILFEPMVKEVRVYDTRIEQWLLDLAEQYNNIVTIAPILGDIRNRNALDEALRSTDVVIHAASISDVTGKFTKDFIMDVNVNGTKNVVDSCLFNGIRVLVYTSSSSVVGPNFRGDVMMRGNEDTYYQSIHKEAYPLSKQLAEKYILEANGTMSNIGLRLCTCALRPLGIFGEHCPVLEMLYKRSSKSRTMYKCAGEEVFHSRVYAGNVAWMHILAARNMVENGHNSPLCENVYYCYDTSPMESYHNFNMHFFGQLGMDLRNVQLPLWCLRFIANVNKGLRILLSPICSYTPLLNPYTLIMECTTFTIETDKAFKDFGYIPLYTWNESRSKTQLWIRELEGKKSQKPKS</sequence>
<organism evidence="16 17">
    <name type="scientific">Pigeonpox virus</name>
    <dbReference type="NCBI Taxonomy" id="10264"/>
    <lineage>
        <taxon>Viruses</taxon>
        <taxon>Varidnaviria</taxon>
        <taxon>Bamfordvirae</taxon>
        <taxon>Nucleocytoviricota</taxon>
        <taxon>Pokkesviricetes</taxon>
        <taxon>Chitovirales</taxon>
        <taxon>Poxviridae</taxon>
        <taxon>Chordopoxvirinae</taxon>
        <taxon>Avipoxvirus</taxon>
        <taxon>Avipoxvirus pigeonpox</taxon>
    </lineage>
</organism>
<keyword evidence="5" id="KW-0413">Isomerase</keyword>
<protein>
    <recommendedName>
        <fullName evidence="11">3 beta-hydroxysteroid dehydrogenase/Delta 5--&gt;4-isomerase</fullName>
        <ecNumber evidence="10">1.1.1.145</ecNumber>
        <ecNumber evidence="9">5.3.3.1</ecNumber>
    </recommendedName>
</protein>
<evidence type="ECO:0000313" key="16">
    <source>
        <dbReference type="EMBL" id="AID46559.1"/>
    </source>
</evidence>
<dbReference type="GO" id="GO:0006694">
    <property type="term" value="P:steroid biosynthetic process"/>
    <property type="evidence" value="ECO:0007669"/>
    <property type="project" value="UniProtKB-KW"/>
</dbReference>
<evidence type="ECO:0000256" key="4">
    <source>
        <dbReference type="ARBA" id="ARBA00023027"/>
    </source>
</evidence>
<proteinExistence type="inferred from homology"/>
<evidence type="ECO:0000256" key="10">
    <source>
        <dbReference type="ARBA" id="ARBA00038967"/>
    </source>
</evidence>
<dbReference type="InterPro" id="IPR002225">
    <property type="entry name" value="3Beta_OHSteriod_DH/Estase"/>
</dbReference>
<evidence type="ECO:0000256" key="3">
    <source>
        <dbReference type="ARBA" id="ARBA00023002"/>
    </source>
</evidence>
<keyword evidence="3 14" id="KW-0560">Oxidoreductase</keyword>
<dbReference type="Gene3D" id="3.40.50.720">
    <property type="entry name" value="NAD(P)-binding Rossmann-like Domain"/>
    <property type="match status" value="1"/>
</dbReference>
<dbReference type="EC" id="5.3.3.1" evidence="9"/>
<dbReference type="FunFam" id="3.40.50.720:FF:000495">
    <property type="entry name" value="3 hydroxysteroid dehydrogenase, putative"/>
    <property type="match status" value="1"/>
</dbReference>
<dbReference type="InterPro" id="IPR050425">
    <property type="entry name" value="NAD(P)_dehydrat-like"/>
</dbReference>
<dbReference type="PANTHER" id="PTHR10366:SF847">
    <property type="entry name" value="3 BETA-HYDROXYSTEROID DEHYDROGENASE TYPE 7"/>
    <property type="match status" value="1"/>
</dbReference>